<proteinExistence type="predicted"/>
<dbReference type="AlphaFoldDB" id="A0A2I1CFH0"/>
<accession>A0A2I1CFH0</accession>
<keyword evidence="2" id="KW-1185">Reference proteome</keyword>
<dbReference type="VEuPathDB" id="FungiDB:P174DRAFT_438163"/>
<dbReference type="EMBL" id="MSZS01000002">
    <property type="protein sequence ID" value="PKX96364.1"/>
    <property type="molecule type" value="Genomic_DNA"/>
</dbReference>
<evidence type="ECO:0000313" key="2">
    <source>
        <dbReference type="Proteomes" id="UP000234474"/>
    </source>
</evidence>
<organism evidence="1 2">
    <name type="scientific">Aspergillus novofumigatus (strain IBT 16806)</name>
    <dbReference type="NCBI Taxonomy" id="1392255"/>
    <lineage>
        <taxon>Eukaryota</taxon>
        <taxon>Fungi</taxon>
        <taxon>Dikarya</taxon>
        <taxon>Ascomycota</taxon>
        <taxon>Pezizomycotina</taxon>
        <taxon>Eurotiomycetes</taxon>
        <taxon>Eurotiomycetidae</taxon>
        <taxon>Eurotiales</taxon>
        <taxon>Aspergillaceae</taxon>
        <taxon>Aspergillus</taxon>
        <taxon>Aspergillus subgen. Fumigati</taxon>
    </lineage>
</organism>
<dbReference type="Proteomes" id="UP000234474">
    <property type="component" value="Unassembled WGS sequence"/>
</dbReference>
<name>A0A2I1CFH0_ASPN1</name>
<protein>
    <submittedName>
        <fullName evidence="1">Uncharacterized protein</fullName>
    </submittedName>
</protein>
<dbReference type="OrthoDB" id="5428890at2759"/>
<reference evidence="2" key="1">
    <citation type="journal article" date="2018" name="Proc. Natl. Acad. Sci. U.S.A.">
        <title>Linking secondary metabolites to gene clusters through genome sequencing of six diverse Aspergillus species.</title>
        <authorList>
            <person name="Kaerboelling I."/>
            <person name="Vesth T.C."/>
            <person name="Frisvad J.C."/>
            <person name="Nybo J.L."/>
            <person name="Theobald S."/>
            <person name="Kuo A."/>
            <person name="Bowyer P."/>
            <person name="Matsuda Y."/>
            <person name="Mondo S."/>
            <person name="Lyhne E.K."/>
            <person name="Kogle M.E."/>
            <person name="Clum A."/>
            <person name="Lipzen A."/>
            <person name="Salamov A."/>
            <person name="Ngan C.Y."/>
            <person name="Daum C."/>
            <person name="Chiniquy J."/>
            <person name="Barry K."/>
            <person name="LaButti K."/>
            <person name="Haridas S."/>
            <person name="Simmons B.A."/>
            <person name="Magnuson J.K."/>
            <person name="Mortensen U.H."/>
            <person name="Larsen T.O."/>
            <person name="Grigoriev I.V."/>
            <person name="Baker S.E."/>
            <person name="Andersen M.R."/>
        </authorList>
    </citation>
    <scope>NUCLEOTIDE SEQUENCE [LARGE SCALE GENOMIC DNA]</scope>
    <source>
        <strain evidence="2">IBT 16806</strain>
    </source>
</reference>
<gene>
    <name evidence="1" type="ORF">P174DRAFT_438163</name>
</gene>
<evidence type="ECO:0000313" key="1">
    <source>
        <dbReference type="EMBL" id="PKX96364.1"/>
    </source>
</evidence>
<sequence>MQSGCTYSAVRDFIEERQWTGEPTSEKAIDASKDPTARLLLMVDVGEFPNSYSGRKTLLWVEGLLQEFVKETLTESISLHHDRIRFSRAFKMCNLDRIAGFRVELTSNLYDHLRVKDVDKSVCVFHHASFLMAHKQS</sequence>
<comment type="caution">
    <text evidence="1">The sequence shown here is derived from an EMBL/GenBank/DDBJ whole genome shotgun (WGS) entry which is preliminary data.</text>
</comment>
<dbReference type="RefSeq" id="XP_024684959.1">
    <property type="nucleotide sequence ID" value="XM_024826470.1"/>
</dbReference>
<dbReference type="GeneID" id="36533795"/>